<reference evidence="1" key="2">
    <citation type="submission" date="2020-11" db="EMBL/GenBank/DDBJ databases">
        <authorList>
            <person name="McCartney M.A."/>
            <person name="Auch B."/>
            <person name="Kono T."/>
            <person name="Mallez S."/>
            <person name="Becker A."/>
            <person name="Gohl D.M."/>
            <person name="Silverstein K.A.T."/>
            <person name="Koren S."/>
            <person name="Bechman K.B."/>
            <person name="Herman A."/>
            <person name="Abrahante J.E."/>
            <person name="Garbe J."/>
        </authorList>
    </citation>
    <scope>NUCLEOTIDE SEQUENCE</scope>
    <source>
        <strain evidence="1">Duluth1</strain>
        <tissue evidence="1">Whole animal</tissue>
    </source>
</reference>
<dbReference type="Proteomes" id="UP000828390">
    <property type="component" value="Unassembled WGS sequence"/>
</dbReference>
<dbReference type="EMBL" id="JAIWYP010000014">
    <property type="protein sequence ID" value="KAH3713911.1"/>
    <property type="molecule type" value="Genomic_DNA"/>
</dbReference>
<accession>A0A9D4BZP9</accession>
<dbReference type="AlphaFoldDB" id="A0A9D4BZP9"/>
<organism evidence="1 2">
    <name type="scientific">Dreissena polymorpha</name>
    <name type="common">Zebra mussel</name>
    <name type="synonym">Mytilus polymorpha</name>
    <dbReference type="NCBI Taxonomy" id="45954"/>
    <lineage>
        <taxon>Eukaryota</taxon>
        <taxon>Metazoa</taxon>
        <taxon>Spiralia</taxon>
        <taxon>Lophotrochozoa</taxon>
        <taxon>Mollusca</taxon>
        <taxon>Bivalvia</taxon>
        <taxon>Autobranchia</taxon>
        <taxon>Heteroconchia</taxon>
        <taxon>Euheterodonta</taxon>
        <taxon>Imparidentia</taxon>
        <taxon>Neoheterodontei</taxon>
        <taxon>Myida</taxon>
        <taxon>Dreissenoidea</taxon>
        <taxon>Dreissenidae</taxon>
        <taxon>Dreissena</taxon>
    </lineage>
</organism>
<evidence type="ECO:0000313" key="2">
    <source>
        <dbReference type="Proteomes" id="UP000828390"/>
    </source>
</evidence>
<protein>
    <submittedName>
        <fullName evidence="1">Uncharacterized protein</fullName>
    </submittedName>
</protein>
<name>A0A9D4BZP9_DREPO</name>
<evidence type="ECO:0000313" key="1">
    <source>
        <dbReference type="EMBL" id="KAH3713911.1"/>
    </source>
</evidence>
<sequence length="102" mass="11652">MVECSKRPSGACRRTLTGSLEIDDEAFEIKPMPDRLVSRALVVNNRNPHLLSRVIYRTGKGIPSVIVRRDRSAKDTNGHIQYTNTRQRTIPLDVSKEMYNIK</sequence>
<reference evidence="1" key="1">
    <citation type="journal article" date="2019" name="bioRxiv">
        <title>The Genome of the Zebra Mussel, Dreissena polymorpha: A Resource for Invasive Species Research.</title>
        <authorList>
            <person name="McCartney M.A."/>
            <person name="Auch B."/>
            <person name="Kono T."/>
            <person name="Mallez S."/>
            <person name="Zhang Y."/>
            <person name="Obille A."/>
            <person name="Becker A."/>
            <person name="Abrahante J.E."/>
            <person name="Garbe J."/>
            <person name="Badalamenti J.P."/>
            <person name="Herman A."/>
            <person name="Mangelson H."/>
            <person name="Liachko I."/>
            <person name="Sullivan S."/>
            <person name="Sone E.D."/>
            <person name="Koren S."/>
            <person name="Silverstein K.A.T."/>
            <person name="Beckman K.B."/>
            <person name="Gohl D.M."/>
        </authorList>
    </citation>
    <scope>NUCLEOTIDE SEQUENCE</scope>
    <source>
        <strain evidence="1">Duluth1</strain>
        <tissue evidence="1">Whole animal</tissue>
    </source>
</reference>
<comment type="caution">
    <text evidence="1">The sequence shown here is derived from an EMBL/GenBank/DDBJ whole genome shotgun (WGS) entry which is preliminary data.</text>
</comment>
<proteinExistence type="predicted"/>
<keyword evidence="2" id="KW-1185">Reference proteome</keyword>
<gene>
    <name evidence="1" type="ORF">DPMN_073714</name>
</gene>